<evidence type="ECO:0000313" key="2">
    <source>
        <dbReference type="Proteomes" id="UP000516349"/>
    </source>
</evidence>
<reference evidence="1 2" key="1">
    <citation type="submission" date="2020-08" db="EMBL/GenBank/DDBJ databases">
        <title>Complete genome sequence of Entomobacter blattae G55GP.</title>
        <authorList>
            <person name="Poehlein A."/>
            <person name="Guzman J."/>
            <person name="Daniel R."/>
            <person name="Vilcinskas A."/>
        </authorList>
    </citation>
    <scope>NUCLEOTIDE SEQUENCE [LARGE SCALE GENOMIC DNA]</scope>
    <source>
        <strain evidence="1 2">G55GP</strain>
    </source>
</reference>
<sequence>MALKHFKPGTPSLRGTVLVDRSDLFTCVIQSICITPWGRVIKSLTFVGKEKR</sequence>
<evidence type="ECO:0000313" key="1">
    <source>
        <dbReference type="EMBL" id="QNT77863.1"/>
    </source>
</evidence>
<accession>A0A7H1NQ03</accession>
<gene>
    <name evidence="1" type="ORF">JGUZn3_06210</name>
</gene>
<protein>
    <submittedName>
        <fullName evidence="1">Uncharacterized protein</fullName>
    </submittedName>
</protein>
<name>A0A7H1NQ03_9PROT</name>
<dbReference type="EMBL" id="CP060244">
    <property type="protein sequence ID" value="QNT77863.1"/>
    <property type="molecule type" value="Genomic_DNA"/>
</dbReference>
<keyword evidence="2" id="KW-1185">Reference proteome</keyword>
<organism evidence="1 2">
    <name type="scientific">Entomobacter blattae</name>
    <dbReference type="NCBI Taxonomy" id="2762277"/>
    <lineage>
        <taxon>Bacteria</taxon>
        <taxon>Pseudomonadati</taxon>
        <taxon>Pseudomonadota</taxon>
        <taxon>Alphaproteobacteria</taxon>
        <taxon>Acetobacterales</taxon>
        <taxon>Acetobacteraceae</taxon>
        <taxon>Entomobacter</taxon>
    </lineage>
</organism>
<dbReference type="AlphaFoldDB" id="A0A7H1NQ03"/>
<dbReference type="KEGG" id="ebla:JGUZn3_06210"/>
<dbReference type="Proteomes" id="UP000516349">
    <property type="component" value="Chromosome"/>
</dbReference>
<proteinExistence type="predicted"/>